<feature type="transmembrane region" description="Helical" evidence="1">
    <location>
        <begin position="39"/>
        <end position="57"/>
    </location>
</feature>
<evidence type="ECO:0000313" key="3">
    <source>
        <dbReference type="Proteomes" id="UP000234474"/>
    </source>
</evidence>
<accession>A0A2I1BTA0</accession>
<dbReference type="EMBL" id="MSZS01000013">
    <property type="protein sequence ID" value="PKX88521.1"/>
    <property type="molecule type" value="Genomic_DNA"/>
</dbReference>
<dbReference type="VEuPathDB" id="FungiDB:P174DRAFT_436034"/>
<keyword evidence="1" id="KW-0812">Transmembrane</keyword>
<dbReference type="GeneID" id="36533297"/>
<dbReference type="Proteomes" id="UP000234474">
    <property type="component" value="Unassembled WGS sequence"/>
</dbReference>
<evidence type="ECO:0000313" key="2">
    <source>
        <dbReference type="EMBL" id="PKX88521.1"/>
    </source>
</evidence>
<dbReference type="AlphaFoldDB" id="A0A2I1BTA0"/>
<reference evidence="3" key="1">
    <citation type="journal article" date="2018" name="Proc. Natl. Acad. Sci. U.S.A.">
        <title>Linking secondary metabolites to gene clusters through genome sequencing of six diverse Aspergillus species.</title>
        <authorList>
            <person name="Kaerboelling I."/>
            <person name="Vesth T.C."/>
            <person name="Frisvad J.C."/>
            <person name="Nybo J.L."/>
            <person name="Theobald S."/>
            <person name="Kuo A."/>
            <person name="Bowyer P."/>
            <person name="Matsuda Y."/>
            <person name="Mondo S."/>
            <person name="Lyhne E.K."/>
            <person name="Kogle M.E."/>
            <person name="Clum A."/>
            <person name="Lipzen A."/>
            <person name="Salamov A."/>
            <person name="Ngan C.Y."/>
            <person name="Daum C."/>
            <person name="Chiniquy J."/>
            <person name="Barry K."/>
            <person name="LaButti K."/>
            <person name="Haridas S."/>
            <person name="Simmons B.A."/>
            <person name="Magnuson J.K."/>
            <person name="Mortensen U.H."/>
            <person name="Larsen T.O."/>
            <person name="Grigoriev I.V."/>
            <person name="Baker S.E."/>
            <person name="Andersen M.R."/>
        </authorList>
    </citation>
    <scope>NUCLEOTIDE SEQUENCE [LARGE SCALE GENOMIC DNA]</scope>
    <source>
        <strain evidence="3">IBT 16806</strain>
    </source>
</reference>
<dbReference type="RefSeq" id="XP_024677116.1">
    <property type="nucleotide sequence ID" value="XM_024825972.1"/>
</dbReference>
<comment type="caution">
    <text evidence="2">The sequence shown here is derived from an EMBL/GenBank/DDBJ whole genome shotgun (WGS) entry which is preliminary data.</text>
</comment>
<name>A0A2I1BTA0_ASPN1</name>
<proteinExistence type="predicted"/>
<keyword evidence="1" id="KW-0472">Membrane</keyword>
<keyword evidence="3" id="KW-1185">Reference proteome</keyword>
<gene>
    <name evidence="2" type="ORF">P174DRAFT_436034</name>
</gene>
<keyword evidence="1" id="KW-1133">Transmembrane helix</keyword>
<evidence type="ECO:0000256" key="1">
    <source>
        <dbReference type="SAM" id="Phobius"/>
    </source>
</evidence>
<sequence length="138" mass="15379">MINHGYQQFIVTPTFGTYLKCIAAMNPTTPYYQPQQSLYAIWVFATILLDNFTIVFGGDIRLVSNFPGSYTEVSIPLADHNDDRLSNPAACDVDRIRLSPNPRATQAHHHVYLNVIPKIYALRSLVMLIPVAGSSLSP</sequence>
<protein>
    <submittedName>
        <fullName evidence="2">Uncharacterized protein</fullName>
    </submittedName>
</protein>
<organism evidence="2 3">
    <name type="scientific">Aspergillus novofumigatus (strain IBT 16806)</name>
    <dbReference type="NCBI Taxonomy" id="1392255"/>
    <lineage>
        <taxon>Eukaryota</taxon>
        <taxon>Fungi</taxon>
        <taxon>Dikarya</taxon>
        <taxon>Ascomycota</taxon>
        <taxon>Pezizomycotina</taxon>
        <taxon>Eurotiomycetes</taxon>
        <taxon>Eurotiomycetidae</taxon>
        <taxon>Eurotiales</taxon>
        <taxon>Aspergillaceae</taxon>
        <taxon>Aspergillus</taxon>
        <taxon>Aspergillus subgen. Fumigati</taxon>
    </lineage>
</organism>